<dbReference type="GO" id="GO:0007131">
    <property type="term" value="P:reciprocal meiotic recombination"/>
    <property type="evidence" value="ECO:0007669"/>
    <property type="project" value="InterPro"/>
</dbReference>
<evidence type="ECO:0000313" key="2">
    <source>
        <dbReference type="EMBL" id="KAF9586288.1"/>
    </source>
</evidence>
<gene>
    <name evidence="2" type="ORF">BGW38_007419</name>
</gene>
<dbReference type="InterPro" id="IPR042448">
    <property type="entry name" value="CCNB1IP1"/>
</dbReference>
<dbReference type="GO" id="GO:0061630">
    <property type="term" value="F:ubiquitin protein ligase activity"/>
    <property type="evidence" value="ECO:0007669"/>
    <property type="project" value="InterPro"/>
</dbReference>
<dbReference type="PANTHER" id="PTHR14305">
    <property type="entry name" value="E3 UBIQUITIN-PROTEIN LIGASE CCNB1IP1"/>
    <property type="match status" value="1"/>
</dbReference>
<dbReference type="OrthoDB" id="441210at2759"/>
<evidence type="ECO:0000256" key="1">
    <source>
        <dbReference type="SAM" id="Coils"/>
    </source>
</evidence>
<accession>A0A9P6G2Z5</accession>
<reference evidence="2" key="1">
    <citation type="journal article" date="2020" name="Fungal Divers.">
        <title>Resolving the Mortierellaceae phylogeny through synthesis of multi-gene phylogenetics and phylogenomics.</title>
        <authorList>
            <person name="Vandepol N."/>
            <person name="Liber J."/>
            <person name="Desiro A."/>
            <person name="Na H."/>
            <person name="Kennedy M."/>
            <person name="Barry K."/>
            <person name="Grigoriev I.V."/>
            <person name="Miller A.N."/>
            <person name="O'Donnell K."/>
            <person name="Stajich J.E."/>
            <person name="Bonito G."/>
        </authorList>
    </citation>
    <scope>NUCLEOTIDE SEQUENCE</scope>
    <source>
        <strain evidence="2">KOD1015</strain>
    </source>
</reference>
<keyword evidence="1" id="KW-0175">Coiled coil</keyword>
<name>A0A9P6G2Z5_9FUNG</name>
<dbReference type="AlphaFoldDB" id="A0A9P6G2Z5"/>
<dbReference type="PANTHER" id="PTHR14305:SF0">
    <property type="entry name" value="E3 UBIQUITIN-PROTEIN LIGASE CCNB1IP1"/>
    <property type="match status" value="1"/>
</dbReference>
<dbReference type="Proteomes" id="UP000780801">
    <property type="component" value="Unassembled WGS sequence"/>
</dbReference>
<dbReference type="GO" id="GO:0000795">
    <property type="term" value="C:synaptonemal complex"/>
    <property type="evidence" value="ECO:0007669"/>
    <property type="project" value="InterPro"/>
</dbReference>
<keyword evidence="3" id="KW-1185">Reference proteome</keyword>
<sequence length="102" mass="11817">MCHNLFTDDIVFVDLDPSQEYKSSVLSGLRPEVVLEICTRALSFWTYQTAQEAKLQELNQKTLEEKIRHLEKQLQWTTREMNSEIAGCRETTAGKAELLRDV</sequence>
<organism evidence="2 3">
    <name type="scientific">Lunasporangiospora selenospora</name>
    <dbReference type="NCBI Taxonomy" id="979761"/>
    <lineage>
        <taxon>Eukaryota</taxon>
        <taxon>Fungi</taxon>
        <taxon>Fungi incertae sedis</taxon>
        <taxon>Mucoromycota</taxon>
        <taxon>Mortierellomycotina</taxon>
        <taxon>Mortierellomycetes</taxon>
        <taxon>Mortierellales</taxon>
        <taxon>Mortierellaceae</taxon>
        <taxon>Lunasporangiospora</taxon>
    </lineage>
</organism>
<comment type="caution">
    <text evidence="2">The sequence shown here is derived from an EMBL/GenBank/DDBJ whole genome shotgun (WGS) entry which is preliminary data.</text>
</comment>
<feature type="coiled-coil region" evidence="1">
    <location>
        <begin position="53"/>
        <end position="80"/>
    </location>
</feature>
<protein>
    <submittedName>
        <fullName evidence="2">Uncharacterized protein</fullName>
    </submittedName>
</protein>
<proteinExistence type="predicted"/>
<dbReference type="EMBL" id="JAABOA010000049">
    <property type="protein sequence ID" value="KAF9586288.1"/>
    <property type="molecule type" value="Genomic_DNA"/>
</dbReference>
<evidence type="ECO:0000313" key="3">
    <source>
        <dbReference type="Proteomes" id="UP000780801"/>
    </source>
</evidence>